<keyword evidence="2" id="KW-0812">Transmembrane</keyword>
<gene>
    <name evidence="3" type="primary">COX10_4</name>
    <name evidence="3" type="ORF">CK203_077742</name>
</gene>
<keyword evidence="2" id="KW-1133">Transmembrane helix</keyword>
<keyword evidence="2" id="KW-0472">Membrane</keyword>
<feature type="transmembrane region" description="Helical" evidence="2">
    <location>
        <begin position="86"/>
        <end position="108"/>
    </location>
</feature>
<keyword evidence="1 3" id="KW-0808">Transferase</keyword>
<evidence type="ECO:0000313" key="3">
    <source>
        <dbReference type="EMBL" id="RVW15547.1"/>
    </source>
</evidence>
<name>A0A438BX90_VITVI</name>
<accession>A0A438BX90</accession>
<reference evidence="3 4" key="1">
    <citation type="journal article" date="2018" name="PLoS Genet.">
        <title>Population sequencing reveals clonal diversity and ancestral inbreeding in the grapevine cultivar Chardonnay.</title>
        <authorList>
            <person name="Roach M.J."/>
            <person name="Johnson D.L."/>
            <person name="Bohlmann J."/>
            <person name="van Vuuren H.J."/>
            <person name="Jones S.J."/>
            <person name="Pretorius I.S."/>
            <person name="Schmidt S.A."/>
            <person name="Borneman A.R."/>
        </authorList>
    </citation>
    <scope>NUCLEOTIDE SEQUENCE [LARGE SCALE GENOMIC DNA]</scope>
    <source>
        <strain evidence="4">cv. Chardonnay</strain>
        <tissue evidence="3">Leaf</tissue>
    </source>
</reference>
<sequence>MLVTEINIGEHTGRRWAAAAGQVSLNGMILPAALYFWQIPHFMALAYLCRDDYAAGELWLWDILHGSCPIWLYRKNSSARDVFSHVLLSLQHVYTFCFLTFYSFHLFYAFRYRMLSFADASGRRTAVVALRNSLYLIPLGFIAYDFVTEEAKKYLLIFLKGGASMGGGLFCVEKLRFLGVVPLVEIRGVVSPIEARSNPKDGTVVGTFADAVRKDMTMVGEAIWLELGESEMKCREEQLRWCLEGLKTSVLGEPCICLILTIAPRQRGCLQEAQGESFASSKEVFKKLGDYCGGFVAVDKDIVLLSHLRWARILVKSDWRAMPDSLQVIVGFSSFFHSLVVGSST</sequence>
<evidence type="ECO:0000313" key="4">
    <source>
        <dbReference type="Proteomes" id="UP000288805"/>
    </source>
</evidence>
<evidence type="ECO:0000256" key="1">
    <source>
        <dbReference type="ARBA" id="ARBA00022679"/>
    </source>
</evidence>
<protein>
    <submittedName>
        <fullName evidence="3">Protoheme IX farnesyltransferase, mitochondrial</fullName>
    </submittedName>
</protein>
<dbReference type="GO" id="GO:0008495">
    <property type="term" value="F:protoheme IX farnesyltransferase activity"/>
    <property type="evidence" value="ECO:0007669"/>
    <property type="project" value="InterPro"/>
</dbReference>
<dbReference type="EMBL" id="QGNW01002598">
    <property type="protein sequence ID" value="RVW15547.1"/>
    <property type="molecule type" value="Genomic_DNA"/>
</dbReference>
<dbReference type="GO" id="GO:0016020">
    <property type="term" value="C:membrane"/>
    <property type="evidence" value="ECO:0007669"/>
    <property type="project" value="InterPro"/>
</dbReference>
<feature type="transmembrane region" description="Helical" evidence="2">
    <location>
        <begin position="16"/>
        <end position="38"/>
    </location>
</feature>
<proteinExistence type="predicted"/>
<dbReference type="AlphaFoldDB" id="A0A438BX90"/>
<organism evidence="3 4">
    <name type="scientific">Vitis vinifera</name>
    <name type="common">Grape</name>
    <dbReference type="NCBI Taxonomy" id="29760"/>
    <lineage>
        <taxon>Eukaryota</taxon>
        <taxon>Viridiplantae</taxon>
        <taxon>Streptophyta</taxon>
        <taxon>Embryophyta</taxon>
        <taxon>Tracheophyta</taxon>
        <taxon>Spermatophyta</taxon>
        <taxon>Magnoliopsida</taxon>
        <taxon>eudicotyledons</taxon>
        <taxon>Gunneridae</taxon>
        <taxon>Pentapetalae</taxon>
        <taxon>rosids</taxon>
        <taxon>Vitales</taxon>
        <taxon>Vitaceae</taxon>
        <taxon>Viteae</taxon>
        <taxon>Vitis</taxon>
    </lineage>
</organism>
<dbReference type="Proteomes" id="UP000288805">
    <property type="component" value="Unassembled WGS sequence"/>
</dbReference>
<dbReference type="PANTHER" id="PTHR43448">
    <property type="entry name" value="PROTOHEME IX FARNESYLTRANSFERASE, MITOCHONDRIAL"/>
    <property type="match status" value="1"/>
</dbReference>
<dbReference type="PANTHER" id="PTHR43448:SF2">
    <property type="entry name" value="PROTOHEME IX FARNESYLTRANSFERASE, MITOCHONDRIAL"/>
    <property type="match status" value="1"/>
</dbReference>
<dbReference type="InterPro" id="IPR006369">
    <property type="entry name" value="Protohaem_IX_farnesylTrfase"/>
</dbReference>
<comment type="caution">
    <text evidence="3">The sequence shown here is derived from an EMBL/GenBank/DDBJ whole genome shotgun (WGS) entry which is preliminary data.</text>
</comment>
<dbReference type="GO" id="GO:0006783">
    <property type="term" value="P:heme biosynthetic process"/>
    <property type="evidence" value="ECO:0007669"/>
    <property type="project" value="InterPro"/>
</dbReference>
<evidence type="ECO:0000256" key="2">
    <source>
        <dbReference type="SAM" id="Phobius"/>
    </source>
</evidence>